<sequence>MKFSRKIGEDQKVNSKTRKIMKCPKNTKEEQKKKLLKLVLLLTDLQKDLQSLERHCPSEFQKIPQQNPKSKEKDSKFQSKSKSTPTKSLK</sequence>
<protein>
    <submittedName>
        <fullName evidence="2">Uncharacterized protein</fullName>
    </submittedName>
</protein>
<name>A0A8S1XIS8_PAROT</name>
<dbReference type="Proteomes" id="UP000683925">
    <property type="component" value="Unassembled WGS sequence"/>
</dbReference>
<gene>
    <name evidence="2" type="ORF">POCTA_138.1.T1230127</name>
</gene>
<evidence type="ECO:0000313" key="3">
    <source>
        <dbReference type="Proteomes" id="UP000683925"/>
    </source>
</evidence>
<proteinExistence type="predicted"/>
<dbReference type="OMA" id="IMKCPKN"/>
<dbReference type="EMBL" id="CAJJDP010000123">
    <property type="protein sequence ID" value="CAD8201066.1"/>
    <property type="molecule type" value="Genomic_DNA"/>
</dbReference>
<reference evidence="2" key="1">
    <citation type="submission" date="2021-01" db="EMBL/GenBank/DDBJ databases">
        <authorList>
            <consortium name="Genoscope - CEA"/>
            <person name="William W."/>
        </authorList>
    </citation>
    <scope>NUCLEOTIDE SEQUENCE</scope>
</reference>
<evidence type="ECO:0000313" key="2">
    <source>
        <dbReference type="EMBL" id="CAD8201066.1"/>
    </source>
</evidence>
<dbReference type="AlphaFoldDB" id="A0A8S1XIS8"/>
<organism evidence="2 3">
    <name type="scientific">Paramecium octaurelia</name>
    <dbReference type="NCBI Taxonomy" id="43137"/>
    <lineage>
        <taxon>Eukaryota</taxon>
        <taxon>Sar</taxon>
        <taxon>Alveolata</taxon>
        <taxon>Ciliophora</taxon>
        <taxon>Intramacronucleata</taxon>
        <taxon>Oligohymenophorea</taxon>
        <taxon>Peniculida</taxon>
        <taxon>Parameciidae</taxon>
        <taxon>Paramecium</taxon>
    </lineage>
</organism>
<feature type="region of interest" description="Disordered" evidence="1">
    <location>
        <begin position="55"/>
        <end position="90"/>
    </location>
</feature>
<comment type="caution">
    <text evidence="2">The sequence shown here is derived from an EMBL/GenBank/DDBJ whole genome shotgun (WGS) entry which is preliminary data.</text>
</comment>
<feature type="compositionally biased region" description="Low complexity" evidence="1">
    <location>
        <begin position="78"/>
        <end position="90"/>
    </location>
</feature>
<accession>A0A8S1XIS8</accession>
<keyword evidence="3" id="KW-1185">Reference proteome</keyword>
<evidence type="ECO:0000256" key="1">
    <source>
        <dbReference type="SAM" id="MobiDB-lite"/>
    </source>
</evidence>